<dbReference type="PROSITE" id="PS00856">
    <property type="entry name" value="GUANYLATE_KINASE_1"/>
    <property type="match status" value="1"/>
</dbReference>
<dbReference type="AlphaFoldDB" id="A0A851PRA5"/>
<keyword evidence="8" id="KW-1185">Reference proteome</keyword>
<dbReference type="Pfam" id="PF00018">
    <property type="entry name" value="SH3_1"/>
    <property type="match status" value="1"/>
</dbReference>
<dbReference type="SMART" id="SM00326">
    <property type="entry name" value="SH3"/>
    <property type="match status" value="1"/>
</dbReference>
<dbReference type="InterPro" id="IPR016313">
    <property type="entry name" value="DLG1-like"/>
</dbReference>
<gene>
    <name evidence="7" type="primary">Dlg3</name>
    <name evidence="7" type="ORF">ANHANH_R04877</name>
</gene>
<dbReference type="Gene3D" id="2.30.30.40">
    <property type="entry name" value="SH3 Domains"/>
    <property type="match status" value="2"/>
</dbReference>
<dbReference type="FunFam" id="2.30.30.40:FF:000027">
    <property type="entry name" value="Disks large homolog 3 isoform 1"/>
    <property type="match status" value="1"/>
</dbReference>
<dbReference type="CDD" id="cd06724">
    <property type="entry name" value="PDZ2_Dlg1-2-4-like"/>
    <property type="match status" value="1"/>
</dbReference>
<dbReference type="Proteomes" id="UP000657035">
    <property type="component" value="Unassembled WGS sequence"/>
</dbReference>
<dbReference type="GO" id="GO:0019901">
    <property type="term" value="F:protein kinase binding"/>
    <property type="evidence" value="ECO:0007669"/>
    <property type="project" value="TreeGrafter"/>
</dbReference>
<feature type="non-terminal residue" evidence="7">
    <location>
        <position position="1"/>
    </location>
</feature>
<dbReference type="GO" id="GO:0098609">
    <property type="term" value="P:cell-cell adhesion"/>
    <property type="evidence" value="ECO:0007669"/>
    <property type="project" value="TreeGrafter"/>
</dbReference>
<dbReference type="CDD" id="cd12029">
    <property type="entry name" value="SH3_DLG3"/>
    <property type="match status" value="1"/>
</dbReference>
<dbReference type="InterPro" id="IPR001452">
    <property type="entry name" value="SH3_domain"/>
</dbReference>
<protein>
    <submittedName>
        <fullName evidence="7">DLG3 protein</fullName>
    </submittedName>
</protein>
<dbReference type="InterPro" id="IPR019590">
    <property type="entry name" value="DLG1_PEST_dom"/>
</dbReference>
<evidence type="ECO:0000256" key="2">
    <source>
        <dbReference type="ARBA" id="ARBA00022737"/>
    </source>
</evidence>
<evidence type="ECO:0000259" key="6">
    <source>
        <dbReference type="PROSITE" id="PS50106"/>
    </source>
</evidence>
<dbReference type="GO" id="GO:0016323">
    <property type="term" value="C:basolateral plasma membrane"/>
    <property type="evidence" value="ECO:0007669"/>
    <property type="project" value="TreeGrafter"/>
</dbReference>
<name>A0A851PRA5_ANHAN</name>
<feature type="domain" description="PDZ" evidence="6">
    <location>
        <begin position="126"/>
        <end position="213"/>
    </location>
</feature>
<accession>A0A851PRA5</accession>
<dbReference type="SUPFAM" id="SSF50156">
    <property type="entry name" value="PDZ domain-like"/>
    <property type="match status" value="3"/>
</dbReference>
<proteinExistence type="predicted"/>
<dbReference type="GO" id="GO:0097120">
    <property type="term" value="P:receptor localization to synapse"/>
    <property type="evidence" value="ECO:0007669"/>
    <property type="project" value="TreeGrafter"/>
</dbReference>
<comment type="caution">
    <text evidence="7">The sequence shown here is derived from an EMBL/GenBank/DDBJ whole genome shotgun (WGS) entry which is preliminary data.</text>
</comment>
<dbReference type="PROSITE" id="PS50106">
    <property type="entry name" value="PDZ"/>
    <property type="match status" value="3"/>
</dbReference>
<dbReference type="SMART" id="SM00072">
    <property type="entry name" value="GuKc"/>
    <property type="match status" value="1"/>
</dbReference>
<dbReference type="SMART" id="SM00228">
    <property type="entry name" value="PDZ"/>
    <property type="match status" value="3"/>
</dbReference>
<dbReference type="GO" id="GO:0043005">
    <property type="term" value="C:neuron projection"/>
    <property type="evidence" value="ECO:0007669"/>
    <property type="project" value="InterPro"/>
</dbReference>
<evidence type="ECO:0000313" key="8">
    <source>
        <dbReference type="Proteomes" id="UP000657035"/>
    </source>
</evidence>
<dbReference type="CDD" id="cd00071">
    <property type="entry name" value="GMPK"/>
    <property type="match status" value="1"/>
</dbReference>
<dbReference type="CDD" id="cd06723">
    <property type="entry name" value="PDZ1_Dlg1-2-4-like"/>
    <property type="match status" value="1"/>
</dbReference>
<dbReference type="FunFam" id="2.30.30.40:FF:000008">
    <property type="entry name" value="Disks large homolog 1 isoform 2"/>
    <property type="match status" value="1"/>
</dbReference>
<dbReference type="InterPro" id="IPR035763">
    <property type="entry name" value="DLG3_SH3"/>
</dbReference>
<dbReference type="EMBL" id="WBMU01001018">
    <property type="protein sequence ID" value="NXC69507.1"/>
    <property type="molecule type" value="Genomic_DNA"/>
</dbReference>
<dbReference type="GO" id="GO:0031594">
    <property type="term" value="C:neuromuscular junction"/>
    <property type="evidence" value="ECO:0007669"/>
    <property type="project" value="InterPro"/>
</dbReference>
<feature type="domain" description="PDZ" evidence="6">
    <location>
        <begin position="31"/>
        <end position="118"/>
    </location>
</feature>
<keyword evidence="2" id="KW-0677">Repeat</keyword>
<dbReference type="FunFam" id="2.30.42.10:FF:000001">
    <property type="entry name" value="Disks large homolog 1 isoform 2"/>
    <property type="match status" value="1"/>
</dbReference>
<dbReference type="Pfam" id="PF00625">
    <property type="entry name" value="Guanylate_kin"/>
    <property type="match status" value="1"/>
</dbReference>
<evidence type="ECO:0000256" key="3">
    <source>
        <dbReference type="PROSITE-ProRule" id="PRU00192"/>
    </source>
</evidence>
<dbReference type="FunFam" id="3.30.63.10:FF:000001">
    <property type="entry name" value="Disks large homolog 1 isoform 2"/>
    <property type="match status" value="1"/>
</dbReference>
<dbReference type="InterPro" id="IPR050614">
    <property type="entry name" value="Synaptic_Scaffolding_LAP-MAGUK"/>
</dbReference>
<dbReference type="PANTHER" id="PTHR23119:SF28">
    <property type="entry name" value="DISKS LARGE HOMOLOG 3"/>
    <property type="match status" value="1"/>
</dbReference>
<dbReference type="PANTHER" id="PTHR23119">
    <property type="entry name" value="DISCS LARGE"/>
    <property type="match status" value="1"/>
</dbReference>
<feature type="domain" description="PDZ" evidence="6">
    <location>
        <begin position="286"/>
        <end position="348"/>
    </location>
</feature>
<dbReference type="GO" id="GO:0099072">
    <property type="term" value="P:regulation of postsynaptic membrane neurotransmitter receptor levels"/>
    <property type="evidence" value="ECO:0007669"/>
    <property type="project" value="TreeGrafter"/>
</dbReference>
<dbReference type="InterPro" id="IPR036028">
    <property type="entry name" value="SH3-like_dom_sf"/>
</dbReference>
<dbReference type="GO" id="GO:0043113">
    <property type="term" value="P:receptor clustering"/>
    <property type="evidence" value="ECO:0007669"/>
    <property type="project" value="TreeGrafter"/>
</dbReference>
<feature type="non-terminal residue" evidence="7">
    <location>
        <position position="742"/>
    </location>
</feature>
<evidence type="ECO:0000313" key="7">
    <source>
        <dbReference type="EMBL" id="NXC69507.1"/>
    </source>
</evidence>
<dbReference type="PROSITE" id="PS50002">
    <property type="entry name" value="SH3"/>
    <property type="match status" value="1"/>
</dbReference>
<dbReference type="SUPFAM" id="SSF52540">
    <property type="entry name" value="P-loop containing nucleoside triphosphate hydrolases"/>
    <property type="match status" value="1"/>
</dbReference>
<dbReference type="Gene3D" id="2.30.42.10">
    <property type="match status" value="3"/>
</dbReference>
<dbReference type="GO" id="GO:0035255">
    <property type="term" value="F:ionotropic glutamate receptor binding"/>
    <property type="evidence" value="ECO:0007669"/>
    <property type="project" value="TreeGrafter"/>
</dbReference>
<sequence>QANPAPIIVNTDSLEQGLSVNGSDGMFKYEEIVLERGNSGLGFSIAGGIDNPHVPDDPGIFITKIIPGGAAAMDGRLGVNDCVLRVNDVDVSEVVHSKAVEALKEAGPVVRLVVRRRQPPPETIMEVNLMKGPKGLGFSIAGGIGNQHIPGDNSIYITKIIEGGAAQKDGRLQIGDRLLAVNNTNLQDVRHEEAVAALKNTSDMVYLKVAKPGNIHLNDMYAPPDYASTFSALADNHISHNSSLGYLGSVESKPGYPVPPQVTPSRYSPIPRHMIGDEDFTREPRKIILHKGSTGLGFNIVGGEDGEGIFVSFILAGGPADLSGELRRGDRILSVNGLMSKMPHRQAVVASLSAYQLCPVWWGVGSGQLLPALTTSLPTEYSRFESKIHDLREQMMNSSMSSGSGSLRTSEKRSLYVRALFDYDRTRDSCLPSQGLSFSYGDILHVINASDDEWWQARLVTPHGESEQIGVIPSKKRVEKKERARLKTVKFHARTGMIESNRDFPGLSDDYYGAKNLTAVSAHLPLPGSVAEGQEDTILSYEPVTRQEIHYARPVIILGPTKDRINDDLISEFSHKFGSCVPHTTRPRRENEVDGQDYHFVISREQMEKDIQDNKFIEAGQFNDNLYGTSIQSVRAVAERGKHCILDVSGNAIKRLQQAQLYPIAIFIKPKSIEALMEMNRRQTYEQANKVFDKAMKLEQEFGEYFTAIVQGDSLEEIYSKIKQIIEDQSGHYIWVPSSEKL</sequence>
<dbReference type="Gene3D" id="3.40.50.300">
    <property type="entry name" value="P-loop containing nucleotide triphosphate hydrolases"/>
    <property type="match status" value="1"/>
</dbReference>
<keyword evidence="1 3" id="KW-0728">SH3 domain</keyword>
<dbReference type="OrthoDB" id="78824at2759"/>
<dbReference type="Gene3D" id="3.30.63.10">
    <property type="entry name" value="Guanylate Kinase phosphate binding domain"/>
    <property type="match status" value="1"/>
</dbReference>
<dbReference type="PIRSF" id="PIRSF001741">
    <property type="entry name" value="MAGUK_DLGH"/>
    <property type="match status" value="1"/>
</dbReference>
<dbReference type="GO" id="GO:0045197">
    <property type="term" value="P:establishment or maintenance of epithelial cell apical/basal polarity"/>
    <property type="evidence" value="ECO:0007669"/>
    <property type="project" value="TreeGrafter"/>
</dbReference>
<dbReference type="FunFam" id="3.40.50.300:FF:001402">
    <property type="entry name" value="Discs, large homolog 3 (Drosophila)"/>
    <property type="match status" value="1"/>
</dbReference>
<dbReference type="GO" id="GO:0007268">
    <property type="term" value="P:chemical synaptic transmission"/>
    <property type="evidence" value="ECO:0007669"/>
    <property type="project" value="InterPro"/>
</dbReference>
<dbReference type="InterPro" id="IPR036034">
    <property type="entry name" value="PDZ_sf"/>
</dbReference>
<dbReference type="SUPFAM" id="SSF50044">
    <property type="entry name" value="SH3-domain"/>
    <property type="match status" value="1"/>
</dbReference>
<dbReference type="InterPro" id="IPR027417">
    <property type="entry name" value="P-loop_NTPase"/>
</dbReference>
<dbReference type="InterPro" id="IPR001478">
    <property type="entry name" value="PDZ"/>
</dbReference>
<dbReference type="InterPro" id="IPR008144">
    <property type="entry name" value="Guanylate_kin-like_dom"/>
</dbReference>
<dbReference type="Pfam" id="PF10608">
    <property type="entry name" value="MAGUK_N_PEST"/>
    <property type="match status" value="1"/>
</dbReference>
<dbReference type="PROSITE" id="PS50052">
    <property type="entry name" value="GUANYLATE_KINASE_2"/>
    <property type="match status" value="1"/>
</dbReference>
<evidence type="ECO:0000259" key="4">
    <source>
        <dbReference type="PROSITE" id="PS50002"/>
    </source>
</evidence>
<dbReference type="FunFam" id="2.30.42.10:FF:000002">
    <property type="entry name" value="Disks large homolog 4 isoform 2"/>
    <property type="match status" value="1"/>
</dbReference>
<feature type="domain" description="Guanylate kinase-like" evidence="5">
    <location>
        <begin position="552"/>
        <end position="727"/>
    </location>
</feature>
<organism evidence="7 8">
    <name type="scientific">Anhinga anhinga</name>
    <name type="common">Anhinga</name>
    <name type="synonym">Plotus anhinga</name>
    <dbReference type="NCBI Taxonomy" id="56067"/>
    <lineage>
        <taxon>Eukaryota</taxon>
        <taxon>Metazoa</taxon>
        <taxon>Chordata</taxon>
        <taxon>Craniata</taxon>
        <taxon>Vertebrata</taxon>
        <taxon>Euteleostomi</taxon>
        <taxon>Archelosauria</taxon>
        <taxon>Archosauria</taxon>
        <taxon>Dinosauria</taxon>
        <taxon>Saurischia</taxon>
        <taxon>Theropoda</taxon>
        <taxon>Coelurosauria</taxon>
        <taxon>Aves</taxon>
        <taxon>Neognathae</taxon>
        <taxon>Neoaves</taxon>
        <taxon>Aequornithes</taxon>
        <taxon>Suliformes</taxon>
        <taxon>Anhingidae</taxon>
        <taxon>Anhinga</taxon>
    </lineage>
</organism>
<dbReference type="InterPro" id="IPR020590">
    <property type="entry name" value="Guanylate_kinase_CS"/>
</dbReference>
<reference evidence="7" key="1">
    <citation type="submission" date="2019-09" db="EMBL/GenBank/DDBJ databases">
        <title>Bird 10,000 Genomes (B10K) Project - Family phase.</title>
        <authorList>
            <person name="Zhang G."/>
        </authorList>
    </citation>
    <scope>NUCLEOTIDE SEQUENCE</scope>
    <source>
        <strain evidence="7">B10K-CU-031-38</strain>
    </source>
</reference>
<evidence type="ECO:0000256" key="1">
    <source>
        <dbReference type="ARBA" id="ARBA00022443"/>
    </source>
</evidence>
<dbReference type="FunFam" id="2.30.42.10:FF:000091">
    <property type="entry name" value="disks large homolog 1 isoform X8"/>
    <property type="match status" value="1"/>
</dbReference>
<feature type="domain" description="SH3" evidence="4">
    <location>
        <begin position="412"/>
        <end position="482"/>
    </location>
</feature>
<dbReference type="Pfam" id="PF00595">
    <property type="entry name" value="PDZ"/>
    <property type="match status" value="3"/>
</dbReference>
<dbReference type="Pfam" id="PF10600">
    <property type="entry name" value="PDZ_assoc"/>
    <property type="match status" value="1"/>
</dbReference>
<dbReference type="InterPro" id="IPR019583">
    <property type="entry name" value="DLG1-4_PDZ_assoc"/>
</dbReference>
<dbReference type="GO" id="GO:0098839">
    <property type="term" value="C:postsynaptic density membrane"/>
    <property type="evidence" value="ECO:0007669"/>
    <property type="project" value="TreeGrafter"/>
</dbReference>
<evidence type="ECO:0000259" key="5">
    <source>
        <dbReference type="PROSITE" id="PS50052"/>
    </source>
</evidence>
<dbReference type="InterPro" id="IPR008145">
    <property type="entry name" value="GK/Ca_channel_bsu"/>
</dbReference>